<evidence type="ECO:0000256" key="1">
    <source>
        <dbReference type="ARBA" id="ARBA00001971"/>
    </source>
</evidence>
<dbReference type="CDD" id="cd11065">
    <property type="entry name" value="CYP64-like"/>
    <property type="match status" value="3"/>
</dbReference>
<dbReference type="InterPro" id="IPR017972">
    <property type="entry name" value="Cyt_P450_CS"/>
</dbReference>
<evidence type="ECO:0000256" key="6">
    <source>
        <dbReference type="ARBA" id="ARBA00023002"/>
    </source>
</evidence>
<comment type="cofactor">
    <cofactor evidence="1">
        <name>heme</name>
        <dbReference type="ChEBI" id="CHEBI:30413"/>
    </cofactor>
</comment>
<dbReference type="InterPro" id="IPR036396">
    <property type="entry name" value="Cyt_P450_sf"/>
</dbReference>
<evidence type="ECO:0000313" key="11">
    <source>
        <dbReference type="Proteomes" id="UP000284706"/>
    </source>
</evidence>
<comment type="caution">
    <text evidence="10">The sequence shown here is derived from an EMBL/GenBank/DDBJ whole genome shotgun (WGS) entry which is preliminary data.</text>
</comment>
<keyword evidence="8" id="KW-0503">Monooxygenase</keyword>
<evidence type="ECO:0000256" key="5">
    <source>
        <dbReference type="ARBA" id="ARBA00022723"/>
    </source>
</evidence>
<dbReference type="GO" id="GO:0016705">
    <property type="term" value="F:oxidoreductase activity, acting on paired donors, with incorporation or reduction of molecular oxygen"/>
    <property type="evidence" value="ECO:0007669"/>
    <property type="project" value="InterPro"/>
</dbReference>
<dbReference type="InterPro" id="IPR050364">
    <property type="entry name" value="Cytochrome_P450_fung"/>
</dbReference>
<evidence type="ECO:0000256" key="8">
    <source>
        <dbReference type="ARBA" id="ARBA00023033"/>
    </source>
</evidence>
<dbReference type="InterPro" id="IPR002401">
    <property type="entry name" value="Cyt_P450_E_grp-I"/>
</dbReference>
<dbReference type="GO" id="GO:0004497">
    <property type="term" value="F:monooxygenase activity"/>
    <property type="evidence" value="ECO:0007669"/>
    <property type="project" value="UniProtKB-KW"/>
</dbReference>
<dbReference type="STRING" id="231916.A0A409YDC7"/>
<dbReference type="Pfam" id="PF00067">
    <property type="entry name" value="p450"/>
    <property type="match status" value="3"/>
</dbReference>
<accession>A0A409YDC7</accession>
<dbReference type="Proteomes" id="UP000284706">
    <property type="component" value="Unassembled WGS sequence"/>
</dbReference>
<evidence type="ECO:0000256" key="2">
    <source>
        <dbReference type="ARBA" id="ARBA00005179"/>
    </source>
</evidence>
<evidence type="ECO:0000256" key="7">
    <source>
        <dbReference type="ARBA" id="ARBA00023004"/>
    </source>
</evidence>
<keyword evidence="9" id="KW-0812">Transmembrane</keyword>
<dbReference type="Gene3D" id="1.10.630.10">
    <property type="entry name" value="Cytochrome P450"/>
    <property type="match status" value="3"/>
</dbReference>
<protein>
    <recommendedName>
        <fullName evidence="12">Cytochrome P450</fullName>
    </recommendedName>
</protein>
<evidence type="ECO:0008006" key="12">
    <source>
        <dbReference type="Google" id="ProtNLM"/>
    </source>
</evidence>
<comment type="similarity">
    <text evidence="3">Belongs to the cytochrome P450 family.</text>
</comment>
<dbReference type="InParanoid" id="A0A409YDC7"/>
<keyword evidence="6" id="KW-0560">Oxidoreductase</keyword>
<evidence type="ECO:0000313" key="10">
    <source>
        <dbReference type="EMBL" id="PPR01020.1"/>
    </source>
</evidence>
<dbReference type="GO" id="GO:0005506">
    <property type="term" value="F:iron ion binding"/>
    <property type="evidence" value="ECO:0007669"/>
    <property type="project" value="InterPro"/>
</dbReference>
<dbReference type="PANTHER" id="PTHR46300:SF7">
    <property type="entry name" value="P450, PUTATIVE (EUROFUNG)-RELATED"/>
    <property type="match status" value="1"/>
</dbReference>
<gene>
    <name evidence="10" type="ORF">CVT26_015621</name>
</gene>
<dbReference type="GO" id="GO:0020037">
    <property type="term" value="F:heme binding"/>
    <property type="evidence" value="ECO:0007669"/>
    <property type="project" value="InterPro"/>
</dbReference>
<dbReference type="PANTHER" id="PTHR46300">
    <property type="entry name" value="P450, PUTATIVE (EUROFUNG)-RELATED-RELATED"/>
    <property type="match status" value="1"/>
</dbReference>
<dbReference type="PRINTS" id="PR00463">
    <property type="entry name" value="EP450I"/>
</dbReference>
<evidence type="ECO:0000256" key="9">
    <source>
        <dbReference type="SAM" id="Phobius"/>
    </source>
</evidence>
<feature type="transmembrane region" description="Helical" evidence="9">
    <location>
        <begin position="6"/>
        <end position="31"/>
    </location>
</feature>
<keyword evidence="5" id="KW-0479">Metal-binding</keyword>
<keyword evidence="9" id="KW-0472">Membrane</keyword>
<dbReference type="OrthoDB" id="1844152at2759"/>
<proteinExistence type="inferred from homology"/>
<dbReference type="SUPFAM" id="SSF48264">
    <property type="entry name" value="Cytochrome P450"/>
    <property type="match status" value="3"/>
</dbReference>
<comment type="pathway">
    <text evidence="2">Secondary metabolite biosynthesis.</text>
</comment>
<keyword evidence="4" id="KW-0349">Heme</keyword>
<dbReference type="PROSITE" id="PS00086">
    <property type="entry name" value="CYTOCHROME_P450"/>
    <property type="match status" value="3"/>
</dbReference>
<sequence>MPTFSMTYSVATSNLLLVLAISLFFVVFYVVGKRRHGSLYPPGPPKLFLLGNLLDIPTKFEWETYWQWSRVYKSAVVHAQAAGHHIVVLHTVDAANELLDKRSAMYSSRPRMAMISELMGYKWFLPIIPYGKEWKDRRRLFQSYFSSRNLGVYQSTQRKFVHNALSRILRNPEEFLEITESMVGGSTISLTYGLDVKESHDPFVDLSNSGIQSVAQAGAPGTFLVDLLPWLKHVPEWVPGAGFKKTARVWRKLQEDVRELPFAEGMKALGSSHEKPSFLSECMETLDDSQDREVQIDIIKDTLGSVFAGESASSYHECIVLIVFKAGSDTTLSAVHSFFVAMLFNPEVQVKAQQELDRVLNGRLPDFDDEANLPYTTAIVKEVLRWKPVSPLGVPHCAEEDDIFRGYFIPKGAIIVTNLWAMLYDEERYPDPHHFNPEKFLTDDGQLDPTVLDPASVVFGFGRRLCPGRNVATSILWLTAATILATFEISKGVDENGRPVEPSVEYGSGLIHRPLPFKCTIKPRSKAAEELIRSLGGKLGTRSLPYPPGPKKHPLFGNLFDIPTKFEWETYAKWGEEFKSDILHLYAAGHHVIVLNSFEAAVDLLDKKSSIYSSRPRMTMVRELMGYSWFLAPMPYGKEWKERRRLFQTYFSNRNTQKYQATQKPFVHNMLLQFLSRPGDFLDITHHTVGGSTISLTYGLDIQETNDPFVDLSNRGIESVAEAGTPGAFLVDLIPWLKYIPEWFPGAGFQKKAREWRNLQEEVHGLPFTAAVANMKSGKARPSFVSECLNKHEDMDTRGVSVVQDTAATVPRSTAGSDTTLSGIHSFFVAMLCFPEVQLKAQQELDAVLHGRLPDFQDEDHLPYVSALVKEVLRWKPIAPLGVPHLASENDIYRGYFIPEGAIIINNVWGMLQNREHYPDPDTFKPERFLTDAGKVNTAVLDPGSIVFGFGRRSCPGRHVASSLLWLTVASTLATFDISNPVDEQGLPMEAPIEYHSGMIYHPLPFKCTLKPSQRHDIAGIVRRHLMGLLRKEKAYSNWSLSSGATQVPFLGQPSRYSDQLRMGDLRKMGERIQQVFLRYSDSDSPSDSGILHLRAAGHDIIILNSYEAAIELLERRSSAYSSRPQFTMITELMGYNWLLPMLVYGQVWKDRRRLFQKYFSNRNVAIYRATQTKFVRKLLSRLLLEPQNFLELIQHMTGGTTISLAYGLDIQNADDPFVDLATRAIASVAQAGAPGAFFVDFIPWLKYIPEWIPGAGFKKTAKDWRKLQEDVREVPYAEAAKKARSGDVKPCFVSECLENLDDRHDVQHQIDVIKDTAGVVFATGSDTTLSAIQTFLVAMLYFPEVQRRAQMEIDTVTKGRLPEFSDEKNLPYINALVKEVLRWKPVAPLGLPHYASENDFYEGYFIPQGALVMANAWAMLQDEKRYPEPFLFKPERFLREDGQLDETVQDPSLMAFGFGRRQCPGRHVANSLLWLTVASILATFEISKPLGEDGVPVEPSVKYHSGMMHHPLPFNCTLKPRSTAAEILIKSIDDSG</sequence>
<evidence type="ECO:0000256" key="3">
    <source>
        <dbReference type="ARBA" id="ARBA00010617"/>
    </source>
</evidence>
<dbReference type="InterPro" id="IPR001128">
    <property type="entry name" value="Cyt_P450"/>
</dbReference>
<organism evidence="10 11">
    <name type="scientific">Gymnopilus dilepis</name>
    <dbReference type="NCBI Taxonomy" id="231916"/>
    <lineage>
        <taxon>Eukaryota</taxon>
        <taxon>Fungi</taxon>
        <taxon>Dikarya</taxon>
        <taxon>Basidiomycota</taxon>
        <taxon>Agaricomycotina</taxon>
        <taxon>Agaricomycetes</taxon>
        <taxon>Agaricomycetidae</taxon>
        <taxon>Agaricales</taxon>
        <taxon>Agaricineae</taxon>
        <taxon>Hymenogastraceae</taxon>
        <taxon>Gymnopilus</taxon>
    </lineage>
</organism>
<keyword evidence="11" id="KW-1185">Reference proteome</keyword>
<evidence type="ECO:0000256" key="4">
    <source>
        <dbReference type="ARBA" id="ARBA00022617"/>
    </source>
</evidence>
<name>A0A409YDC7_9AGAR</name>
<reference evidence="10 11" key="1">
    <citation type="journal article" date="2018" name="Evol. Lett.">
        <title>Horizontal gene cluster transfer increased hallucinogenic mushroom diversity.</title>
        <authorList>
            <person name="Reynolds H.T."/>
            <person name="Vijayakumar V."/>
            <person name="Gluck-Thaler E."/>
            <person name="Korotkin H.B."/>
            <person name="Matheny P.B."/>
            <person name="Slot J.C."/>
        </authorList>
    </citation>
    <scope>NUCLEOTIDE SEQUENCE [LARGE SCALE GENOMIC DNA]</scope>
    <source>
        <strain evidence="10 11">SRW20</strain>
    </source>
</reference>
<keyword evidence="7" id="KW-0408">Iron</keyword>
<dbReference type="EMBL" id="NHYE01000971">
    <property type="protein sequence ID" value="PPR01020.1"/>
    <property type="molecule type" value="Genomic_DNA"/>
</dbReference>
<keyword evidence="9" id="KW-1133">Transmembrane helix</keyword>